<accession>A0A1I4DGV1</accession>
<dbReference type="CDD" id="cd03811">
    <property type="entry name" value="GT4_GT28_WabH-like"/>
    <property type="match status" value="1"/>
</dbReference>
<evidence type="ECO:0000259" key="1">
    <source>
        <dbReference type="Pfam" id="PF00534"/>
    </source>
</evidence>
<keyword evidence="4" id="KW-1185">Reference proteome</keyword>
<dbReference type="Pfam" id="PF13439">
    <property type="entry name" value="Glyco_transf_4"/>
    <property type="match status" value="1"/>
</dbReference>
<evidence type="ECO:0000259" key="2">
    <source>
        <dbReference type="Pfam" id="PF13439"/>
    </source>
</evidence>
<feature type="domain" description="Glycosyl transferase family 1" evidence="1">
    <location>
        <begin position="200"/>
        <end position="345"/>
    </location>
</feature>
<organism evidence="3 4">
    <name type="scientific">Candidatus Pantoea symbiotica</name>
    <dbReference type="NCBI Taxonomy" id="1884370"/>
    <lineage>
        <taxon>Bacteria</taxon>
        <taxon>Pseudomonadati</taxon>
        <taxon>Pseudomonadota</taxon>
        <taxon>Gammaproteobacteria</taxon>
        <taxon>Enterobacterales</taxon>
        <taxon>Erwiniaceae</taxon>
        <taxon>Pantoea</taxon>
    </lineage>
</organism>
<dbReference type="PANTHER" id="PTHR12526:SF638">
    <property type="entry name" value="SPORE COAT PROTEIN SA"/>
    <property type="match status" value="1"/>
</dbReference>
<dbReference type="EMBL" id="FOSD01000012">
    <property type="protein sequence ID" value="SFK91091.1"/>
    <property type="molecule type" value="Genomic_DNA"/>
</dbReference>
<dbReference type="PANTHER" id="PTHR12526">
    <property type="entry name" value="GLYCOSYLTRANSFERASE"/>
    <property type="match status" value="1"/>
</dbReference>
<name>A0A1I4DGV1_9GAMM</name>
<dbReference type="SUPFAM" id="SSF53756">
    <property type="entry name" value="UDP-Glycosyltransferase/glycogen phosphorylase"/>
    <property type="match status" value="1"/>
</dbReference>
<dbReference type="InterPro" id="IPR028098">
    <property type="entry name" value="Glyco_trans_4-like_N"/>
</dbReference>
<gene>
    <name evidence="3" type="ORF">SAMN05518863_11257</name>
</gene>
<protein>
    <submittedName>
        <fullName evidence="3">Glycosyltransferase involved in cell wall bisynthesis</fullName>
    </submittedName>
</protein>
<comment type="caution">
    <text evidence="3">The sequence shown here is derived from an EMBL/GenBank/DDBJ whole genome shotgun (WGS) entry which is preliminary data.</text>
</comment>
<evidence type="ECO:0000313" key="3">
    <source>
        <dbReference type="EMBL" id="SFK91091.1"/>
    </source>
</evidence>
<dbReference type="Gene3D" id="3.40.50.2000">
    <property type="entry name" value="Glycogen Phosphorylase B"/>
    <property type="match status" value="2"/>
</dbReference>
<reference evidence="3 4" key="1">
    <citation type="submission" date="2016-10" db="EMBL/GenBank/DDBJ databases">
        <authorList>
            <person name="Varghese N."/>
            <person name="Submissions S."/>
        </authorList>
    </citation>
    <scope>NUCLEOTIDE SEQUENCE [LARGE SCALE GENOMIC DNA]</scope>
    <source>
        <strain evidence="3 4">YR512</strain>
    </source>
</reference>
<proteinExistence type="predicted"/>
<dbReference type="Pfam" id="PF00534">
    <property type="entry name" value="Glycos_transf_1"/>
    <property type="match status" value="1"/>
</dbReference>
<dbReference type="InterPro" id="IPR001296">
    <property type="entry name" value="Glyco_trans_1"/>
</dbReference>
<sequence>MSKRILMVIDGLPGGGAEKVVLTLAEGFISQGHRVSLFSLRKVCEYPIPAGVDYQTVIDKSSRPWRKLTETHRRAHLLDEAVLQSEALHGKFDLVLSNLHKTDRIVRHARTLDASKTWYCLHGVFSASYLARKSGFSLWLKRLKIRDTYHGKQLIGVSQYVIDDVIQNIGVKPAKAQVIFNPFDFDLISRLAAEPCPLAGSNFVLHVGRFHETKRHDRLLAAYAQSGITAPLVLLGQGSEKITERLRQQATDLGIAERVRFEGFHKNPYPWIRHARLLVVSSDSEGFGNVLVEALSCGTSVVSTRCPGAPSSIMRGDLARGLAELNVESLAQKMHEIYVNPPELQHLDLSIYSLNVICQQYLQLAEVEEPLFSGTQHVSG</sequence>
<evidence type="ECO:0000313" key="4">
    <source>
        <dbReference type="Proteomes" id="UP000198841"/>
    </source>
</evidence>
<feature type="domain" description="Glycosyltransferase subfamily 4-like N-terminal" evidence="2">
    <location>
        <begin position="15"/>
        <end position="186"/>
    </location>
</feature>
<dbReference type="Proteomes" id="UP000198841">
    <property type="component" value="Unassembled WGS sequence"/>
</dbReference>